<proteinExistence type="predicted"/>
<dbReference type="OrthoDB" id="2972467at2"/>
<feature type="chain" id="PRO_5015601520" description="RHS repeat-associated core domain-containing protein" evidence="1">
    <location>
        <begin position="27"/>
        <end position="2842"/>
    </location>
</feature>
<dbReference type="InterPro" id="IPR050708">
    <property type="entry name" value="T6SS_VgrG/RHS"/>
</dbReference>
<keyword evidence="3" id="KW-1185">Reference proteome</keyword>
<name>A0A2T7BCP2_9BACT</name>
<protein>
    <recommendedName>
        <fullName evidence="4">RHS repeat-associated core domain-containing protein</fullName>
    </recommendedName>
</protein>
<comment type="caution">
    <text evidence="2">The sequence shown here is derived from an EMBL/GenBank/DDBJ whole genome shotgun (WGS) entry which is preliminary data.</text>
</comment>
<reference evidence="2 3" key="1">
    <citation type="submission" date="2018-04" db="EMBL/GenBank/DDBJ databases">
        <title>Chitinophaga fuyangensis sp. nov., isolated from soil in a chemical factory.</title>
        <authorList>
            <person name="Chen K."/>
        </authorList>
    </citation>
    <scope>NUCLEOTIDE SEQUENCE [LARGE SCALE GENOMIC DNA]</scope>
    <source>
        <strain evidence="2 3">LY-1</strain>
    </source>
</reference>
<dbReference type="NCBIfam" id="TIGR03696">
    <property type="entry name" value="Rhs_assc_core"/>
    <property type="match status" value="1"/>
</dbReference>
<dbReference type="EMBL" id="QCYK01000003">
    <property type="protein sequence ID" value="PUZ22864.1"/>
    <property type="molecule type" value="Genomic_DNA"/>
</dbReference>
<keyword evidence="1" id="KW-0732">Signal</keyword>
<evidence type="ECO:0008006" key="4">
    <source>
        <dbReference type="Google" id="ProtNLM"/>
    </source>
</evidence>
<dbReference type="InterPro" id="IPR022385">
    <property type="entry name" value="Rhs_assc_core"/>
</dbReference>
<accession>A0A2T7BCP2</accession>
<evidence type="ECO:0000256" key="1">
    <source>
        <dbReference type="SAM" id="SignalP"/>
    </source>
</evidence>
<dbReference type="NCBIfam" id="TIGR01643">
    <property type="entry name" value="YD_repeat_2x"/>
    <property type="match status" value="1"/>
</dbReference>
<dbReference type="PANTHER" id="PTHR32305:SF15">
    <property type="entry name" value="PROTEIN RHSA-RELATED"/>
    <property type="match status" value="1"/>
</dbReference>
<sequence>MKFRLPSLIKILLLLLPAVSFMPAYGQYADGPSVRSKLDGAAGQLAADSVATTQDSIYFNASLAAKLDTPYHVKNLVNFSINEYSRVLLPVQFTASVQLRIYYLRPDNVQDSMDQTLTINYDTAQSYTQRNSFVFNDAHQVKVKVLQVTAPSQAIAALQVENVMLLYPVFKISCTDDAVKAVYNNGAANTDSTDELLVNWPAVTGINKYDLEWSYIDSTALQSGRYGPAPYDAQKIFAYNGSRVTIAGNSYAIPLMYDDGGVLFYRVRGVQERAGNFNRVETAWSSDYSSGLGAYAFCGHQRNLNWQSTATYAEDGKRKVVVNYFDGSLRSRQMVTKDNTTNTTVVAESLYDYQGRPTIQVLPAPTLNTVIKYTRNLNQYNGAEYDKSVYDHVADAIDYLNGSAPAMDSTSGTNQYYSLNNPEKDNGVNRFIPQANGYAFSQTEYTPDNTGRISRQGGVGKTFQLGSGHETKYYWAATPTQEELYALFGTEVGDRTHYFKNMAIDANGQASVSYVDMHGRTIATGLSGLASNTSLSPVSDTASEVVTDSLSGANQVLDLALTSTQSEVVAKEGNYHFTYELAPPVLKRLDCNNNEVCYTGLYDLEIKITDDVYNQHLGGAPVVKTFHNYDAAGIIPDCNPQPIQVSFDINLPVGSYTITKTLTISKQGLEYYRDSVFSKSNVCTTLDQQISQQRDFQLQNQCVPDCQSCRDSLGTWEQFRVNYVTRAGGAAADSASYRDDAWLAYQTAMSECDDLCNLKTEVDDIRAAMLLDVTAPSGQYAQVDDSSYAYSIFYHKGPNDLPPYRNPNITYLDEYGHAEQVYDDNINMFVKPQQLDPVQFAAKFKGSWANALLPSHPEYCKLTQYEGFRDSQNWDKAFEAVDTYGGAIQKGFLNPTGNAAIPFTIALTDSLVLDHPGFKALMEARLQPKKDTPSMWSTATISVKCGMDDLGCHVQYDSPASAFDANKLCGGDLDMAWRNFRSAYLNAKRKAIFAYLESFCNSAPKAADLIKRKEPRFSDGAAALTQAGYGAYAGMSKAQAEQASSSLSQGTYTQNCQDYATVWTQQLAPCKYSPDDLKELIPLLTKVCMEGADRSHPYGASSVAPSSFYQYRNFDEVLVAFNRTHNITTDPWNCNAELITTPAPYNLPTAVSDGLSYTKPDDCQCGKLQDLVREYNAVKTAADLNLAAYLNRTRGTALIQQDLDVLLDACSGSQTANTCTYLPKPVTIPALLRCDVAPACATCTDINNLYNAFKAQYPSVTPVQGDVDSVQALKNNLFVNYMNSHLGFGKQLVDYLSFMDSCSHSNVQGAGQQVCKPDAGKGGLISTYSNGGTADRILDMRATTDGGYIMAGYTNGCGAGGNDGYIIRSDNEGNVVWSKTFGGLQDDQFNRVVQTHDGGFIVIGTTYSSCYDLGSALIVRLDDSGNELWNRTIDMGADGSSGEDILQSSDTSFTFGGYRISHAAGGLATDWLTGALDADGRLVWMRMLGSAENKKTLRMTLRDDTLVIAASIKTGGTTYDAVVLKENNTTGAYQSLDRYPVEGKDHLVTGLEQVNDGYRLTMGAQDAASGGKVLDVSSTGAVLRVLKVTNGAGTWNATSWLTVTQGTSLLASQSVGGDVYWTKINGDNTVAWTNRVRTPNADYLNAITINGRGNLAGAGAQGNGGMWMLASASGRTGCNDTIATIGVTDVTTSVTRNSGPGLTDTLLTSNYVNALGMSSNICSPFVNVVTCPGMDSCYVVGAGPLLCGNAVPIFPTVEAADISSCSDSAFFALSAGTVIYNSYRDSILTGFEHDYLAAAMEAMSREHFAVTHNDYEYHYTLYYYDQAGNLVKTVPPKGVVKNRSAAWIASVKAAVAAGTALPAPHTMVTQYRYNTLNAVVAQQTPDAGQSHFWYDRLARVAASQNAKQYLTNDYSYTRYDYLGRIAEVGQLKSSTAMTDLISRNGSALDTWINNVASSKEQITVTNYDLPHTPLEGYLWSAENLRNRVSWSAVYNTGAQLAGGYDRASATYYSYDVHGNVKELLQEFNSGMTGDNSTLGHYKKIAYNYDLISGKVNTVSFNPGQPDAYYHRYSYDAENRITDVETSRDSLFWDHDAFYQYYKYGTLARTVLGQQQVQGMDYAYTLQGWIKGVNGTSLGGSFEMGGDGATTAKDAFGYALHYYGAGDYKPIGDVRPFAEAGGSNFKPLYNGNIGAMSVNLPKVGEPLQYNYSYDLLNRIVGMQTVRNLDVATNTWTPVAVSDFGENVTYDPNGNILTYNRNGNATWAGKSLDMDKMHYNYVPGSNKLDNIKDDVDPNAYTEDIDGQADGNYEYDAIGNLVKDQQSSIDEIRWTVYGKISDIHKTNGDGTTIHYTYDVSGNRISKTVNGVLTWYVRDATGNVMSIYTRGDNSVNGGHLTQTETGIYGSSRLGVEQGKKDLEQAAAGVTGSTDSGLLFNFPRGQKMYEVGNHLGNVLATVGDVKLPESTDNVTVTGFEPKVRSAQDYYPFGMQEPGRIFSNAVYRYGFNGKENDNEVKGEGDQQDYGMRFYDPRVGKFLSIDPLTRSYPMLTPYQYASNGPIENVDLDGLEKYHYTFAFDATGHTVVKLANIEHFSEWQWKPAVGGTALGFQLFERIQDPRKEYIVEYKFRSILQVEFTAVEADQTLTATFGTEKDALNATWDDFHFSEAREQFAKGLAAGAGGGSPGRLFRRSWAPHVAEPMVAHLPEEGITLKEGTPQVGKMFKSYKATIQDGKISMVNSEGRLVNTNGRYDFVITNDGTLLIGTGHYQMSGEAETVRAAGQIKLRNGSVVEVTNSSGHYKPSISEGNRGVGMLEQMGVNMNSARVTMYNSDGTINTTKKNGQ</sequence>
<evidence type="ECO:0000313" key="2">
    <source>
        <dbReference type="EMBL" id="PUZ22864.1"/>
    </source>
</evidence>
<dbReference type="Gene3D" id="2.180.10.10">
    <property type="entry name" value="RHS repeat-associated core"/>
    <property type="match status" value="1"/>
</dbReference>
<feature type="signal peptide" evidence="1">
    <location>
        <begin position="1"/>
        <end position="26"/>
    </location>
</feature>
<gene>
    <name evidence="2" type="ORF">DCC81_20810</name>
</gene>
<dbReference type="PANTHER" id="PTHR32305">
    <property type="match status" value="1"/>
</dbReference>
<organism evidence="2 3">
    <name type="scientific">Chitinophaga parva</name>
    <dbReference type="NCBI Taxonomy" id="2169414"/>
    <lineage>
        <taxon>Bacteria</taxon>
        <taxon>Pseudomonadati</taxon>
        <taxon>Bacteroidota</taxon>
        <taxon>Chitinophagia</taxon>
        <taxon>Chitinophagales</taxon>
        <taxon>Chitinophagaceae</taxon>
        <taxon>Chitinophaga</taxon>
    </lineage>
</organism>
<evidence type="ECO:0000313" key="3">
    <source>
        <dbReference type="Proteomes" id="UP000244450"/>
    </source>
</evidence>
<dbReference type="InterPro" id="IPR006530">
    <property type="entry name" value="YD"/>
</dbReference>
<dbReference type="Proteomes" id="UP000244450">
    <property type="component" value="Unassembled WGS sequence"/>
</dbReference>